<protein>
    <submittedName>
        <fullName evidence="1">Uncharacterized protein</fullName>
    </submittedName>
</protein>
<dbReference type="InParanoid" id="A0A067MLX4"/>
<gene>
    <name evidence="1" type="ORF">BOTBODRAFT_403378</name>
</gene>
<evidence type="ECO:0000313" key="1">
    <source>
        <dbReference type="EMBL" id="KDQ12847.1"/>
    </source>
</evidence>
<dbReference type="EMBL" id="KL198047">
    <property type="protein sequence ID" value="KDQ12847.1"/>
    <property type="molecule type" value="Genomic_DNA"/>
</dbReference>
<dbReference type="Proteomes" id="UP000027195">
    <property type="component" value="Unassembled WGS sequence"/>
</dbReference>
<proteinExistence type="predicted"/>
<reference evidence="2" key="1">
    <citation type="journal article" date="2014" name="Proc. Natl. Acad. Sci. U.S.A.">
        <title>Extensive sampling of basidiomycete genomes demonstrates inadequacy of the white-rot/brown-rot paradigm for wood decay fungi.</title>
        <authorList>
            <person name="Riley R."/>
            <person name="Salamov A.A."/>
            <person name="Brown D.W."/>
            <person name="Nagy L.G."/>
            <person name="Floudas D."/>
            <person name="Held B.W."/>
            <person name="Levasseur A."/>
            <person name="Lombard V."/>
            <person name="Morin E."/>
            <person name="Otillar R."/>
            <person name="Lindquist E.A."/>
            <person name="Sun H."/>
            <person name="LaButti K.M."/>
            <person name="Schmutz J."/>
            <person name="Jabbour D."/>
            <person name="Luo H."/>
            <person name="Baker S.E."/>
            <person name="Pisabarro A.G."/>
            <person name="Walton J.D."/>
            <person name="Blanchette R.A."/>
            <person name="Henrissat B."/>
            <person name="Martin F."/>
            <person name="Cullen D."/>
            <person name="Hibbett D.S."/>
            <person name="Grigoriev I.V."/>
        </authorList>
    </citation>
    <scope>NUCLEOTIDE SEQUENCE [LARGE SCALE GENOMIC DNA]</scope>
    <source>
        <strain evidence="2">FD-172 SS1</strain>
    </source>
</reference>
<evidence type="ECO:0000313" key="2">
    <source>
        <dbReference type="Proteomes" id="UP000027195"/>
    </source>
</evidence>
<organism evidence="1 2">
    <name type="scientific">Botryobasidium botryosum (strain FD-172 SS1)</name>
    <dbReference type="NCBI Taxonomy" id="930990"/>
    <lineage>
        <taxon>Eukaryota</taxon>
        <taxon>Fungi</taxon>
        <taxon>Dikarya</taxon>
        <taxon>Basidiomycota</taxon>
        <taxon>Agaricomycotina</taxon>
        <taxon>Agaricomycetes</taxon>
        <taxon>Cantharellales</taxon>
        <taxon>Botryobasidiaceae</taxon>
        <taxon>Botryobasidium</taxon>
    </lineage>
</organism>
<accession>A0A067MLX4</accession>
<name>A0A067MLX4_BOTB1</name>
<dbReference type="HOGENOM" id="CLU_1731164_0_0_1"/>
<dbReference type="AlphaFoldDB" id="A0A067MLX4"/>
<sequence>MLSPGQHPSPLPSSIVRLFSPFHHFTVPPFLLPNPSNPYAFPNSLAPSLGPPLSSSVFPPSRPSLLSILVFHLPHSPLLFSPSPCSILPSTSPRSSRSHVITSTPYPHRQRGPRYVYVHPLAASQLPYLRCTRILQRTRSFSKPRLWGYAL</sequence>
<keyword evidence="2" id="KW-1185">Reference proteome</keyword>